<feature type="region of interest" description="Disordered" evidence="1">
    <location>
        <begin position="1"/>
        <end position="42"/>
    </location>
</feature>
<evidence type="ECO:0000313" key="2">
    <source>
        <dbReference type="EMBL" id="CAB4157373.1"/>
    </source>
</evidence>
<organism evidence="2">
    <name type="scientific">uncultured Caudovirales phage</name>
    <dbReference type="NCBI Taxonomy" id="2100421"/>
    <lineage>
        <taxon>Viruses</taxon>
        <taxon>Duplodnaviria</taxon>
        <taxon>Heunggongvirae</taxon>
        <taxon>Uroviricota</taxon>
        <taxon>Caudoviricetes</taxon>
        <taxon>Peduoviridae</taxon>
        <taxon>Maltschvirus</taxon>
        <taxon>Maltschvirus maltsch</taxon>
    </lineage>
</organism>
<gene>
    <name evidence="2" type="ORF">UFOVP690_20</name>
</gene>
<accession>A0A6J5NEQ1</accession>
<proteinExistence type="predicted"/>
<name>A0A6J5NEQ1_9CAUD</name>
<dbReference type="EMBL" id="LR796662">
    <property type="protein sequence ID" value="CAB4157373.1"/>
    <property type="molecule type" value="Genomic_DNA"/>
</dbReference>
<reference evidence="2" key="1">
    <citation type="submission" date="2020-04" db="EMBL/GenBank/DDBJ databases">
        <authorList>
            <person name="Chiriac C."/>
            <person name="Salcher M."/>
            <person name="Ghai R."/>
            <person name="Kavagutti S V."/>
        </authorList>
    </citation>
    <scope>NUCLEOTIDE SEQUENCE</scope>
</reference>
<feature type="compositionally biased region" description="Polar residues" evidence="1">
    <location>
        <begin position="1"/>
        <end position="12"/>
    </location>
</feature>
<protein>
    <submittedName>
        <fullName evidence="2">Uncharacterized protein</fullName>
    </submittedName>
</protein>
<evidence type="ECO:0000256" key="1">
    <source>
        <dbReference type="SAM" id="MobiDB-lite"/>
    </source>
</evidence>
<sequence>MSKQVNIKNQNKLKVYLAKEKKNDIKPNSQRTDNDRKRPRTN</sequence>